<sequence length="127" mass="13574">MALPSSAVIKNKPIGTGLNSIRGQLVSVCVNEGLPCSVDSLQKLETEALQTLPASCVLQPVKSGSKNLFGDLSRLSTSVNSNEFDVEQLIPLLGAILKEEPDVVIWNKVYKAVTEPTPPPQSLSFLN</sequence>
<reference evidence="2" key="1">
    <citation type="journal article" date="2008" name="PLoS Genet.">
        <title>Genomic islands in the pathogenic filamentous fungus Aspergillus fumigatus.</title>
        <authorList>
            <person name="Fedorova N.D."/>
            <person name="Khaldi N."/>
            <person name="Joardar V.S."/>
            <person name="Maiti R."/>
            <person name="Amedeo P."/>
            <person name="Anderson M.J."/>
            <person name="Crabtree J."/>
            <person name="Silva J.C."/>
            <person name="Badger J.H."/>
            <person name="Albarraq A."/>
            <person name="Angiuoli S."/>
            <person name="Bussey H."/>
            <person name="Bowyer P."/>
            <person name="Cotty P.J."/>
            <person name="Dyer P.S."/>
            <person name="Egan A."/>
            <person name="Galens K."/>
            <person name="Fraser-Liggett C.M."/>
            <person name="Haas B.J."/>
            <person name="Inman J.M."/>
            <person name="Kent R."/>
            <person name="Lemieux S."/>
            <person name="Malavazi I."/>
            <person name="Orvis J."/>
            <person name="Roemer T."/>
            <person name="Ronning C.M."/>
            <person name="Sundaram J.P."/>
            <person name="Sutton G."/>
            <person name="Turner G."/>
            <person name="Venter J.C."/>
            <person name="White O.R."/>
            <person name="Whitty B.R."/>
            <person name="Youngman P."/>
            <person name="Wolfe K.H."/>
            <person name="Goldman G.H."/>
            <person name="Wortman J.R."/>
            <person name="Jiang B."/>
            <person name="Denning D.W."/>
            <person name="Nierman W.C."/>
        </authorList>
    </citation>
    <scope>NUCLEOTIDE SEQUENCE [LARGE SCALE GENOMIC DNA]</scope>
    <source>
        <strain evidence="2">ATCC 1020 / DSM 3700 / CBS 544.65 / FGSC A1164 / JCM 1740 / NRRL 181 / WB 181</strain>
    </source>
</reference>
<dbReference type="eggNOG" id="ENOG502S5WB">
    <property type="taxonomic scope" value="Eukaryota"/>
</dbReference>
<dbReference type="AlphaFoldDB" id="A1CZ68"/>
<dbReference type="STRING" id="331117.A1CZ68"/>
<protein>
    <submittedName>
        <fullName evidence="1">Uncharacterized protein</fullName>
    </submittedName>
</protein>
<dbReference type="GeneID" id="4593167"/>
<evidence type="ECO:0000313" key="2">
    <source>
        <dbReference type="Proteomes" id="UP000006702"/>
    </source>
</evidence>
<organism evidence="1 2">
    <name type="scientific">Neosartorya fischeri (strain ATCC 1020 / DSM 3700 / CBS 544.65 / FGSC A1164 / JCM 1740 / NRRL 181 / WB 181)</name>
    <name type="common">Aspergillus fischerianus</name>
    <dbReference type="NCBI Taxonomy" id="331117"/>
    <lineage>
        <taxon>Eukaryota</taxon>
        <taxon>Fungi</taxon>
        <taxon>Dikarya</taxon>
        <taxon>Ascomycota</taxon>
        <taxon>Pezizomycotina</taxon>
        <taxon>Eurotiomycetes</taxon>
        <taxon>Eurotiomycetidae</taxon>
        <taxon>Eurotiales</taxon>
        <taxon>Aspergillaceae</taxon>
        <taxon>Aspergillus</taxon>
        <taxon>Aspergillus subgen. Fumigati</taxon>
    </lineage>
</organism>
<dbReference type="KEGG" id="nfi:NFIA_036100"/>
<dbReference type="HOGENOM" id="CLU_1971125_0_0_1"/>
<dbReference type="OrthoDB" id="5584477at2759"/>
<dbReference type="OMA" id="CTPDALD"/>
<dbReference type="VEuPathDB" id="FungiDB:NFIA_036100"/>
<gene>
    <name evidence="1" type="ORF">NFIA_036100</name>
</gene>
<dbReference type="EMBL" id="DS027686">
    <property type="protein sequence ID" value="EAW24038.1"/>
    <property type="molecule type" value="Genomic_DNA"/>
</dbReference>
<evidence type="ECO:0000313" key="1">
    <source>
        <dbReference type="EMBL" id="EAW24038.1"/>
    </source>
</evidence>
<dbReference type="Proteomes" id="UP000006702">
    <property type="component" value="Unassembled WGS sequence"/>
</dbReference>
<name>A1CZ68_NEOFI</name>
<accession>A1CZ68</accession>
<proteinExistence type="predicted"/>
<keyword evidence="2" id="KW-1185">Reference proteome</keyword>
<dbReference type="RefSeq" id="XP_001265935.1">
    <property type="nucleotide sequence ID" value="XM_001265934.1"/>
</dbReference>